<feature type="compositionally biased region" description="Acidic residues" evidence="1">
    <location>
        <begin position="28"/>
        <end position="42"/>
    </location>
</feature>
<accession>A0A8S0VN79</accession>
<evidence type="ECO:0000313" key="2">
    <source>
        <dbReference type="EMBL" id="CAA3033333.1"/>
    </source>
</evidence>
<sequence length="51" mass="5570">IASTYHKPPPDLHGRAIPTSTRSAELTISDDEDESLLTDDVDGDWRGESTT</sequence>
<dbReference type="EMBL" id="CACTIH010010407">
    <property type="protein sequence ID" value="CAA3033333.1"/>
    <property type="molecule type" value="Genomic_DNA"/>
</dbReference>
<comment type="caution">
    <text evidence="2">The sequence shown here is derived from an EMBL/GenBank/DDBJ whole genome shotgun (WGS) entry which is preliminary data.</text>
</comment>
<name>A0A8S0VN79_OLEEU</name>
<gene>
    <name evidence="2" type="ORF">OLEA9_A006905</name>
</gene>
<evidence type="ECO:0000313" key="3">
    <source>
        <dbReference type="Proteomes" id="UP000594638"/>
    </source>
</evidence>
<evidence type="ECO:0000256" key="1">
    <source>
        <dbReference type="SAM" id="MobiDB-lite"/>
    </source>
</evidence>
<feature type="non-terminal residue" evidence="2">
    <location>
        <position position="1"/>
    </location>
</feature>
<organism evidence="2 3">
    <name type="scientific">Olea europaea subsp. europaea</name>
    <dbReference type="NCBI Taxonomy" id="158383"/>
    <lineage>
        <taxon>Eukaryota</taxon>
        <taxon>Viridiplantae</taxon>
        <taxon>Streptophyta</taxon>
        <taxon>Embryophyta</taxon>
        <taxon>Tracheophyta</taxon>
        <taxon>Spermatophyta</taxon>
        <taxon>Magnoliopsida</taxon>
        <taxon>eudicotyledons</taxon>
        <taxon>Gunneridae</taxon>
        <taxon>Pentapetalae</taxon>
        <taxon>asterids</taxon>
        <taxon>lamiids</taxon>
        <taxon>Lamiales</taxon>
        <taxon>Oleaceae</taxon>
        <taxon>Oleeae</taxon>
        <taxon>Olea</taxon>
    </lineage>
</organism>
<dbReference type="AlphaFoldDB" id="A0A8S0VN79"/>
<feature type="region of interest" description="Disordered" evidence="1">
    <location>
        <begin position="1"/>
        <end position="51"/>
    </location>
</feature>
<proteinExistence type="predicted"/>
<dbReference type="Proteomes" id="UP000594638">
    <property type="component" value="Unassembled WGS sequence"/>
</dbReference>
<protein>
    <submittedName>
        <fullName evidence="2">Uncharacterized protein</fullName>
    </submittedName>
</protein>
<dbReference type="Gramene" id="OE9A006905T1">
    <property type="protein sequence ID" value="OE9A006905C1"/>
    <property type="gene ID" value="OE9A006905"/>
</dbReference>
<reference evidence="2 3" key="1">
    <citation type="submission" date="2019-12" db="EMBL/GenBank/DDBJ databases">
        <authorList>
            <person name="Alioto T."/>
            <person name="Alioto T."/>
            <person name="Gomez Garrido J."/>
        </authorList>
    </citation>
    <scope>NUCLEOTIDE SEQUENCE [LARGE SCALE GENOMIC DNA]</scope>
</reference>
<keyword evidence="3" id="KW-1185">Reference proteome</keyword>
<feature type="non-terminal residue" evidence="2">
    <location>
        <position position="51"/>
    </location>
</feature>